<evidence type="ECO:0000256" key="1">
    <source>
        <dbReference type="SAM" id="Phobius"/>
    </source>
</evidence>
<evidence type="ECO:0000313" key="4">
    <source>
        <dbReference type="WBParaSite" id="SVE_1792900.1"/>
    </source>
</evidence>
<keyword evidence="1" id="KW-1133">Transmembrane helix</keyword>
<sequence>MNIIYLILTFAILYINAVEGEWDPRIITIEDHCNKEKCVSVCGNDPQAECVFNWGTWFWKGEMKTIYIIFFLAFFIACGSYGSDAIIIGRCTHTSCQDKCLRELKPGKCKISIIKRNPTNIKVECVCLDVDIEF</sequence>
<dbReference type="Proteomes" id="UP000035680">
    <property type="component" value="Unassembled WGS sequence"/>
</dbReference>
<accession>A0A0K0FZP9</accession>
<proteinExistence type="predicted"/>
<keyword evidence="1" id="KW-0472">Membrane</keyword>
<dbReference type="AlphaFoldDB" id="A0A0K0FZP9"/>
<evidence type="ECO:0000313" key="3">
    <source>
        <dbReference type="Proteomes" id="UP000035680"/>
    </source>
</evidence>
<feature type="chain" id="PRO_5005330307" evidence="2">
    <location>
        <begin position="21"/>
        <end position="134"/>
    </location>
</feature>
<dbReference type="WBParaSite" id="SVE_1792900.1">
    <property type="protein sequence ID" value="SVE_1792900.1"/>
    <property type="gene ID" value="SVE_1792900"/>
</dbReference>
<keyword evidence="1" id="KW-0812">Transmembrane</keyword>
<name>A0A0K0FZP9_STRVS</name>
<reference evidence="3" key="1">
    <citation type="submission" date="2014-07" db="EMBL/GenBank/DDBJ databases">
        <authorList>
            <person name="Martin A.A"/>
            <person name="De Silva N."/>
        </authorList>
    </citation>
    <scope>NUCLEOTIDE SEQUENCE</scope>
</reference>
<protein>
    <submittedName>
        <fullName evidence="4">Venom protein</fullName>
    </submittedName>
</protein>
<feature type="transmembrane region" description="Helical" evidence="1">
    <location>
        <begin position="66"/>
        <end position="89"/>
    </location>
</feature>
<keyword evidence="3" id="KW-1185">Reference proteome</keyword>
<reference evidence="4" key="2">
    <citation type="submission" date="2015-08" db="UniProtKB">
        <authorList>
            <consortium name="WormBaseParasite"/>
        </authorList>
    </citation>
    <scope>IDENTIFICATION</scope>
</reference>
<evidence type="ECO:0000256" key="2">
    <source>
        <dbReference type="SAM" id="SignalP"/>
    </source>
</evidence>
<feature type="signal peptide" evidence="2">
    <location>
        <begin position="1"/>
        <end position="20"/>
    </location>
</feature>
<organism evidence="3 4">
    <name type="scientific">Strongyloides venezuelensis</name>
    <name type="common">Threadworm</name>
    <dbReference type="NCBI Taxonomy" id="75913"/>
    <lineage>
        <taxon>Eukaryota</taxon>
        <taxon>Metazoa</taxon>
        <taxon>Ecdysozoa</taxon>
        <taxon>Nematoda</taxon>
        <taxon>Chromadorea</taxon>
        <taxon>Rhabditida</taxon>
        <taxon>Tylenchina</taxon>
        <taxon>Panagrolaimomorpha</taxon>
        <taxon>Strongyloidoidea</taxon>
        <taxon>Strongyloididae</taxon>
        <taxon>Strongyloides</taxon>
    </lineage>
</organism>
<keyword evidence="2" id="KW-0732">Signal</keyword>